<feature type="region of interest" description="Disordered" evidence="1">
    <location>
        <begin position="185"/>
        <end position="221"/>
    </location>
</feature>
<feature type="signal peptide" evidence="2">
    <location>
        <begin position="1"/>
        <end position="23"/>
    </location>
</feature>
<comment type="caution">
    <text evidence="4">The sequence shown here is derived from an EMBL/GenBank/DDBJ whole genome shotgun (WGS) entry which is preliminary data.</text>
</comment>
<sequence length="221" mass="22109">MRIHLRSVSRVSAVALLATTATAVPVMAQAVDQASPVVISEVFGGGGNTGAPYRNDFVELYNSSDQSVSLDGWSVQYASATGTSWQRTALTGTIAPRSTYVVAEATGANTAAAPLPRTDVQGTIAMSGTAGRIALVSTATALACGADCDAAPGVVDYVGWGSATDYVVAAAPATTNATSISRALPAPASGWDNSKDYTSGAPTPAEVTVGTGPTDPTPTPA</sequence>
<accession>A0ABS9Q7B3</accession>
<dbReference type="InterPro" id="IPR036415">
    <property type="entry name" value="Lamin_tail_dom_sf"/>
</dbReference>
<proteinExistence type="predicted"/>
<keyword evidence="2" id="KW-0732">Signal</keyword>
<dbReference type="PROSITE" id="PS51841">
    <property type="entry name" value="LTD"/>
    <property type="match status" value="1"/>
</dbReference>
<dbReference type="RefSeq" id="WP_239266610.1">
    <property type="nucleotide sequence ID" value="NZ_JAKRCV010000104.1"/>
</dbReference>
<dbReference type="InterPro" id="IPR001322">
    <property type="entry name" value="Lamin_tail_dom"/>
</dbReference>
<dbReference type="EMBL" id="JAKRCV010000104">
    <property type="protein sequence ID" value="MCG7323745.1"/>
    <property type="molecule type" value="Genomic_DNA"/>
</dbReference>
<reference evidence="4 5" key="1">
    <citation type="submission" date="2022-02" db="EMBL/GenBank/DDBJ databases">
        <title>Uncovering new skin microbiome diversity through culturing and metagenomics.</title>
        <authorList>
            <person name="Conlan S."/>
            <person name="Deming C."/>
            <person name="Nisc Comparative Sequencing Program N."/>
            <person name="Segre J.A."/>
        </authorList>
    </citation>
    <scope>NUCLEOTIDE SEQUENCE [LARGE SCALE GENOMIC DNA]</scope>
    <source>
        <strain evidence="4 5">ACRQZ</strain>
    </source>
</reference>
<gene>
    <name evidence="4" type="ORF">MHL29_17890</name>
</gene>
<dbReference type="Pfam" id="PF00932">
    <property type="entry name" value="LTD"/>
    <property type="match status" value="1"/>
</dbReference>
<organism evidence="4 5">
    <name type="scientific">Arsenicicoccus bolidensis</name>
    <dbReference type="NCBI Taxonomy" id="229480"/>
    <lineage>
        <taxon>Bacteria</taxon>
        <taxon>Bacillati</taxon>
        <taxon>Actinomycetota</taxon>
        <taxon>Actinomycetes</taxon>
        <taxon>Micrococcales</taxon>
        <taxon>Intrasporangiaceae</taxon>
        <taxon>Arsenicicoccus</taxon>
    </lineage>
</organism>
<dbReference type="Gene3D" id="2.60.40.1260">
    <property type="entry name" value="Lamin Tail domain"/>
    <property type="match status" value="1"/>
</dbReference>
<evidence type="ECO:0000256" key="1">
    <source>
        <dbReference type="SAM" id="MobiDB-lite"/>
    </source>
</evidence>
<protein>
    <submittedName>
        <fullName evidence="4">Lamin tail domain-containing protein</fullName>
    </submittedName>
</protein>
<evidence type="ECO:0000313" key="5">
    <source>
        <dbReference type="Proteomes" id="UP001521931"/>
    </source>
</evidence>
<name>A0ABS9Q7B3_9MICO</name>
<keyword evidence="5" id="KW-1185">Reference proteome</keyword>
<feature type="chain" id="PRO_5047449876" evidence="2">
    <location>
        <begin position="24"/>
        <end position="221"/>
    </location>
</feature>
<evidence type="ECO:0000256" key="2">
    <source>
        <dbReference type="SAM" id="SignalP"/>
    </source>
</evidence>
<evidence type="ECO:0000259" key="3">
    <source>
        <dbReference type="PROSITE" id="PS51841"/>
    </source>
</evidence>
<dbReference type="SUPFAM" id="SSF74853">
    <property type="entry name" value="Lamin A/C globular tail domain"/>
    <property type="match status" value="1"/>
</dbReference>
<feature type="domain" description="LTD" evidence="3">
    <location>
        <begin position="18"/>
        <end position="162"/>
    </location>
</feature>
<evidence type="ECO:0000313" key="4">
    <source>
        <dbReference type="EMBL" id="MCG7323745.1"/>
    </source>
</evidence>
<feature type="non-terminal residue" evidence="4">
    <location>
        <position position="221"/>
    </location>
</feature>
<dbReference type="Proteomes" id="UP001521931">
    <property type="component" value="Unassembled WGS sequence"/>
</dbReference>